<evidence type="ECO:0000313" key="3">
    <source>
        <dbReference type="EMBL" id="TBL78102.1"/>
    </source>
</evidence>
<keyword evidence="4" id="KW-1185">Reference proteome</keyword>
<accession>A0A4Q9DQP2</accession>
<organism evidence="3 4">
    <name type="scientific">Paenibacillus thalictri</name>
    <dbReference type="NCBI Taxonomy" id="2527873"/>
    <lineage>
        <taxon>Bacteria</taxon>
        <taxon>Bacillati</taxon>
        <taxon>Bacillota</taxon>
        <taxon>Bacilli</taxon>
        <taxon>Bacillales</taxon>
        <taxon>Paenibacillaceae</taxon>
        <taxon>Paenibacillus</taxon>
    </lineage>
</organism>
<evidence type="ECO:0000313" key="4">
    <source>
        <dbReference type="Proteomes" id="UP000293142"/>
    </source>
</evidence>
<dbReference type="RefSeq" id="WP_131014086.1">
    <property type="nucleotide sequence ID" value="NZ_SIRE01000010.1"/>
</dbReference>
<dbReference type="HAMAP" id="MF_00489">
    <property type="entry name" value="UPF0178"/>
    <property type="match status" value="1"/>
</dbReference>
<gene>
    <name evidence="3" type="ORF">EYB31_14540</name>
</gene>
<sequence>MSFKIIVDADACPVKSEIVSTAAMFHVPVMMVASFDHRLAAAEGVEIVQVDRSDQSVDLFIANRISAGDILVTQDFGLAAIGLGKKAFVLSNRGQEYTDKTIDYLLDRRHEQAKKRRAGHHTKGPRAFSADDRKTFLQSLTKLLVLLQENEGDKANIPKC</sequence>
<name>A0A4Q9DQP2_9BACL</name>
<evidence type="ECO:0000256" key="2">
    <source>
        <dbReference type="HAMAP-Rule" id="MF_00489"/>
    </source>
</evidence>
<dbReference type="NCBIfam" id="NF001095">
    <property type="entry name" value="PRK00124.1"/>
    <property type="match status" value="1"/>
</dbReference>
<dbReference type="Pfam" id="PF02639">
    <property type="entry name" value="DUF188"/>
    <property type="match status" value="1"/>
</dbReference>
<dbReference type="PANTHER" id="PTHR35146:SF1">
    <property type="entry name" value="UPF0178 PROTEIN YAII"/>
    <property type="match status" value="1"/>
</dbReference>
<dbReference type="InterPro" id="IPR003791">
    <property type="entry name" value="UPF0178"/>
</dbReference>
<dbReference type="PANTHER" id="PTHR35146">
    <property type="entry name" value="UPF0178 PROTEIN YAII"/>
    <property type="match status" value="1"/>
</dbReference>
<dbReference type="Proteomes" id="UP000293142">
    <property type="component" value="Unassembled WGS sequence"/>
</dbReference>
<dbReference type="EMBL" id="SIRE01000010">
    <property type="protein sequence ID" value="TBL78102.1"/>
    <property type="molecule type" value="Genomic_DNA"/>
</dbReference>
<comment type="caution">
    <text evidence="3">The sequence shown here is derived from an EMBL/GenBank/DDBJ whole genome shotgun (WGS) entry which is preliminary data.</text>
</comment>
<evidence type="ECO:0000256" key="1">
    <source>
        <dbReference type="ARBA" id="ARBA00008522"/>
    </source>
</evidence>
<dbReference type="OrthoDB" id="9798918at2"/>
<dbReference type="AlphaFoldDB" id="A0A4Q9DQP2"/>
<proteinExistence type="inferred from homology"/>
<protein>
    <recommendedName>
        <fullName evidence="2">UPF0178 protein EYB31_14540</fullName>
    </recommendedName>
</protein>
<reference evidence="3 4" key="1">
    <citation type="submission" date="2019-02" db="EMBL/GenBank/DDBJ databases">
        <title>Paenibacillus sp. nov., isolated from surface-sterilized tissue of Thalictrum simplex L.</title>
        <authorList>
            <person name="Tuo L."/>
        </authorList>
    </citation>
    <scope>NUCLEOTIDE SEQUENCE [LARGE SCALE GENOMIC DNA]</scope>
    <source>
        <strain evidence="3 4">N2SHLJ1</strain>
    </source>
</reference>
<comment type="similarity">
    <text evidence="1 2">Belongs to the UPF0178 family.</text>
</comment>